<dbReference type="EMBL" id="BLQM01000074">
    <property type="protein sequence ID" value="GMH59928.1"/>
    <property type="molecule type" value="Genomic_DNA"/>
</dbReference>
<dbReference type="InterPro" id="IPR017853">
    <property type="entry name" value="GH"/>
</dbReference>
<dbReference type="Pfam" id="PF00150">
    <property type="entry name" value="Cellulase"/>
    <property type="match status" value="1"/>
</dbReference>
<reference evidence="9" key="1">
    <citation type="journal article" date="2023" name="Commun. Biol.">
        <title>Genome analysis of Parmales, the sister group of diatoms, reveals the evolutionary specialization of diatoms from phago-mixotrophs to photoautotrophs.</title>
        <authorList>
            <person name="Ban H."/>
            <person name="Sato S."/>
            <person name="Yoshikawa S."/>
            <person name="Yamada K."/>
            <person name="Nakamura Y."/>
            <person name="Ichinomiya M."/>
            <person name="Sato N."/>
            <person name="Blanc-Mathieu R."/>
            <person name="Endo H."/>
            <person name="Kuwata A."/>
            <person name="Ogata H."/>
        </authorList>
    </citation>
    <scope>NUCLEOTIDE SEQUENCE [LARGE SCALE GENOMIC DNA]</scope>
</reference>
<sequence>MGFLLSLLLLALLNIHTVSAGAAIVDPAKLPLSTMGKHIVDTDGNRVKWACVNWYGPNLPDTNVVGGLEYQTLEYLVNSIKHLGYNCVRLPYTVELALEDPPVPLEVSPRPDLHYHKKYTILTQLASLPQSALPVPPLNANPDLLGLSSLEVFDKTVEALTDAGLMIILNVHTSAQGWCCQLDSDEGIWFTPEWTYAQFEQSLTDFTTRYLSNPLVVAMDMRNEIHDINNPDRGDSIPVGWGRGDPELDWYKVATDLGNKVLAVNPDILIVVTALCFGMDLRGCKDTGAVELDVANKLIWTVHSYRFFTPFYDIPLMLNLKDYRDLAAISGFSLVGLLVIFIAVIKTTWPSKKTWTHSVVLTWAVMGCFFVPISYGVAETLKETCNTWYHNDAKNVPPIGIAIFLVPLLGYAGWHVWQWKKVEEKDGSTVLELSNMTGGGTKESADLFKGEAGTSIYTMFLLPPALASLLFFGIMLFTCMVWSLFATTPMVYENHHTRMWWFASEEGKGYQAPIWMSEFGQDTRDAYWVGLMKFLAKEDMDWAVWAYYGSTRVEAVPYEHENTTMPETYGLMNKYYNETMFAGLEGGDWRIQDMQAVMGINPNANDIDVKGCSDCVW</sequence>
<dbReference type="InterPro" id="IPR001547">
    <property type="entry name" value="Glyco_hydro_5"/>
</dbReference>
<evidence type="ECO:0000313" key="9">
    <source>
        <dbReference type="Proteomes" id="UP001162640"/>
    </source>
</evidence>
<feature type="transmembrane region" description="Helical" evidence="5">
    <location>
        <begin position="398"/>
        <end position="417"/>
    </location>
</feature>
<evidence type="ECO:0000313" key="8">
    <source>
        <dbReference type="EMBL" id="GMH59928.1"/>
    </source>
</evidence>
<keyword evidence="3 4" id="KW-0326">Glycosidase</keyword>
<feature type="domain" description="Glycoside hydrolase family 5" evidence="7">
    <location>
        <begin position="54"/>
        <end position="306"/>
    </location>
</feature>
<keyword evidence="5" id="KW-0812">Transmembrane</keyword>
<dbReference type="SUPFAM" id="SSF51445">
    <property type="entry name" value="(Trans)glycosidases"/>
    <property type="match status" value="1"/>
</dbReference>
<evidence type="ECO:0000256" key="3">
    <source>
        <dbReference type="ARBA" id="ARBA00023295"/>
    </source>
</evidence>
<evidence type="ECO:0000256" key="5">
    <source>
        <dbReference type="SAM" id="Phobius"/>
    </source>
</evidence>
<keyword evidence="2 4" id="KW-0378">Hydrolase</keyword>
<dbReference type="PANTHER" id="PTHR31263:SF0">
    <property type="entry name" value="CELLULASE FAMILY PROTEIN (AFU_ORTHOLOGUE AFUA_5G14560)"/>
    <property type="match status" value="1"/>
</dbReference>
<organism evidence="8 9">
    <name type="scientific">Triparma laevis f. inornata</name>
    <dbReference type="NCBI Taxonomy" id="1714386"/>
    <lineage>
        <taxon>Eukaryota</taxon>
        <taxon>Sar</taxon>
        <taxon>Stramenopiles</taxon>
        <taxon>Ochrophyta</taxon>
        <taxon>Bolidophyceae</taxon>
        <taxon>Parmales</taxon>
        <taxon>Triparmaceae</taxon>
        <taxon>Triparma</taxon>
    </lineage>
</organism>
<dbReference type="GO" id="GO:0000272">
    <property type="term" value="P:polysaccharide catabolic process"/>
    <property type="evidence" value="ECO:0007669"/>
    <property type="project" value="InterPro"/>
</dbReference>
<evidence type="ECO:0000259" key="7">
    <source>
        <dbReference type="Pfam" id="PF00150"/>
    </source>
</evidence>
<dbReference type="Gene3D" id="3.20.20.80">
    <property type="entry name" value="Glycosidases"/>
    <property type="match status" value="1"/>
</dbReference>
<keyword evidence="5" id="KW-1133">Transmembrane helix</keyword>
<comment type="caution">
    <text evidence="8">The sequence shown here is derived from an EMBL/GenBank/DDBJ whole genome shotgun (WGS) entry which is preliminary data.</text>
</comment>
<feature type="chain" id="PRO_5040849613" description="Glycoside hydrolase family 5 domain-containing protein" evidence="6">
    <location>
        <begin position="21"/>
        <end position="617"/>
    </location>
</feature>
<evidence type="ECO:0000256" key="4">
    <source>
        <dbReference type="RuleBase" id="RU361153"/>
    </source>
</evidence>
<gene>
    <name evidence="8" type="ORF">TL16_g02930</name>
</gene>
<feature type="transmembrane region" description="Helical" evidence="5">
    <location>
        <begin position="357"/>
        <end position="378"/>
    </location>
</feature>
<keyword evidence="6" id="KW-0732">Signal</keyword>
<keyword evidence="5" id="KW-0472">Membrane</keyword>
<protein>
    <recommendedName>
        <fullName evidence="7">Glycoside hydrolase family 5 domain-containing protein</fullName>
    </recommendedName>
</protein>
<evidence type="ECO:0000256" key="1">
    <source>
        <dbReference type="ARBA" id="ARBA00005641"/>
    </source>
</evidence>
<accession>A0A9W7DYZ9</accession>
<evidence type="ECO:0000256" key="6">
    <source>
        <dbReference type="SAM" id="SignalP"/>
    </source>
</evidence>
<proteinExistence type="inferred from homology"/>
<name>A0A9W7DYZ9_9STRA</name>
<dbReference type="Proteomes" id="UP001162640">
    <property type="component" value="Unassembled WGS sequence"/>
</dbReference>
<dbReference type="GO" id="GO:0004553">
    <property type="term" value="F:hydrolase activity, hydrolyzing O-glycosyl compounds"/>
    <property type="evidence" value="ECO:0007669"/>
    <property type="project" value="InterPro"/>
</dbReference>
<evidence type="ECO:0000256" key="2">
    <source>
        <dbReference type="ARBA" id="ARBA00022801"/>
    </source>
</evidence>
<feature type="transmembrane region" description="Helical" evidence="5">
    <location>
        <begin position="465"/>
        <end position="485"/>
    </location>
</feature>
<dbReference type="PANTHER" id="PTHR31263">
    <property type="entry name" value="CELLULASE FAMILY PROTEIN (AFU_ORTHOLOGUE AFUA_5G14560)"/>
    <property type="match status" value="1"/>
</dbReference>
<comment type="similarity">
    <text evidence="1 4">Belongs to the glycosyl hydrolase 5 (cellulase A) family.</text>
</comment>
<dbReference type="AlphaFoldDB" id="A0A9W7DYZ9"/>
<feature type="transmembrane region" description="Helical" evidence="5">
    <location>
        <begin position="326"/>
        <end position="345"/>
    </location>
</feature>
<feature type="signal peptide" evidence="6">
    <location>
        <begin position="1"/>
        <end position="20"/>
    </location>
</feature>